<evidence type="ECO:0000256" key="4">
    <source>
        <dbReference type="SAM" id="MobiDB-lite"/>
    </source>
</evidence>
<name>A0AAE0GKQ4_9CHLO</name>
<keyword evidence="3" id="KW-0493">Microtubule</keyword>
<feature type="compositionally biased region" description="Basic and acidic residues" evidence="4">
    <location>
        <begin position="25"/>
        <end position="49"/>
    </location>
</feature>
<evidence type="ECO:0000256" key="3">
    <source>
        <dbReference type="RuleBase" id="RU364030"/>
    </source>
</evidence>
<dbReference type="EMBL" id="LGRX02004609">
    <property type="protein sequence ID" value="KAK3279922.1"/>
    <property type="molecule type" value="Genomic_DNA"/>
</dbReference>
<comment type="subcellular location">
    <subcellularLocation>
        <location evidence="3">Cytoplasm</location>
        <location evidence="3">Cytoskeleton</location>
    </subcellularLocation>
</comment>
<evidence type="ECO:0000313" key="5">
    <source>
        <dbReference type="EMBL" id="KAK3279922.1"/>
    </source>
</evidence>
<evidence type="ECO:0000313" key="6">
    <source>
        <dbReference type="Proteomes" id="UP001190700"/>
    </source>
</evidence>
<dbReference type="InterPro" id="IPR004226">
    <property type="entry name" value="TBCA"/>
</dbReference>
<dbReference type="Pfam" id="PF02970">
    <property type="entry name" value="TBCA"/>
    <property type="match status" value="1"/>
</dbReference>
<comment type="caution">
    <text evidence="5">The sequence shown here is derived from an EMBL/GenBank/DDBJ whole genome shotgun (WGS) entry which is preliminary data.</text>
</comment>
<evidence type="ECO:0000256" key="1">
    <source>
        <dbReference type="ARBA" id="ARBA00006806"/>
    </source>
</evidence>
<dbReference type="Gene3D" id="1.20.58.90">
    <property type="match status" value="1"/>
</dbReference>
<keyword evidence="3" id="KW-0963">Cytoplasm</keyword>
<organism evidence="5 6">
    <name type="scientific">Cymbomonas tetramitiformis</name>
    <dbReference type="NCBI Taxonomy" id="36881"/>
    <lineage>
        <taxon>Eukaryota</taxon>
        <taxon>Viridiplantae</taxon>
        <taxon>Chlorophyta</taxon>
        <taxon>Pyramimonadophyceae</taxon>
        <taxon>Pyramimonadales</taxon>
        <taxon>Pyramimonadaceae</taxon>
        <taxon>Cymbomonas</taxon>
    </lineage>
</organism>
<comment type="subunit">
    <text evidence="3">Supercomplex made of cofactors A to E. Cofactors A and D function by capturing and stabilizing tubulin in a quasi-native conformation. Cofactor E binds to the cofactor D-tubulin complex; interaction with cofactor C then causes the release of tubulin polypeptides that are committed to the native state.</text>
</comment>
<dbReference type="SUPFAM" id="SSF46988">
    <property type="entry name" value="Tubulin chaperone cofactor A"/>
    <property type="match status" value="1"/>
</dbReference>
<proteinExistence type="inferred from homology"/>
<dbReference type="InterPro" id="IPR036126">
    <property type="entry name" value="TBCA_sf"/>
</dbReference>
<gene>
    <name evidence="5" type="ORF">CYMTET_12217</name>
</gene>
<dbReference type="GO" id="GO:0005829">
    <property type="term" value="C:cytosol"/>
    <property type="evidence" value="ECO:0007669"/>
    <property type="project" value="TreeGrafter"/>
</dbReference>
<accession>A0AAE0GKQ4</accession>
<keyword evidence="2 3" id="KW-0143">Chaperone</keyword>
<protein>
    <recommendedName>
        <fullName evidence="3">Tubulin-specific chaperone A</fullName>
    </recommendedName>
</protein>
<dbReference type="Proteomes" id="UP001190700">
    <property type="component" value="Unassembled WGS sequence"/>
</dbReference>
<sequence length="107" mass="12121">MAARQVKIKTGVLTRVRKELVMYEKEQQKEQKKTDDMKAAGAEEHDIKQQENVLGEAAMMLPETRKRLENALNDLQSCVAENESDLTDSEELVAAQALISEVKPMFE</sequence>
<reference evidence="5 6" key="1">
    <citation type="journal article" date="2015" name="Genome Biol. Evol.">
        <title>Comparative Genomics of a Bacterivorous Green Alga Reveals Evolutionary Causalities and Consequences of Phago-Mixotrophic Mode of Nutrition.</title>
        <authorList>
            <person name="Burns J.A."/>
            <person name="Paasch A."/>
            <person name="Narechania A."/>
            <person name="Kim E."/>
        </authorList>
    </citation>
    <scope>NUCLEOTIDE SEQUENCE [LARGE SCALE GENOMIC DNA]</scope>
    <source>
        <strain evidence="5 6">PLY_AMNH</strain>
    </source>
</reference>
<comment type="similarity">
    <text evidence="1 3">Belongs to the TBCA family.</text>
</comment>
<dbReference type="PANTHER" id="PTHR21500">
    <property type="entry name" value="TUBULIN-SPECIFIC CHAPERONE A"/>
    <property type="match status" value="1"/>
</dbReference>
<dbReference type="GO" id="GO:0005874">
    <property type="term" value="C:microtubule"/>
    <property type="evidence" value="ECO:0007669"/>
    <property type="project" value="UniProtKB-KW"/>
</dbReference>
<keyword evidence="6" id="KW-1185">Reference proteome</keyword>
<dbReference type="GO" id="GO:0007021">
    <property type="term" value="P:tubulin complex assembly"/>
    <property type="evidence" value="ECO:0007669"/>
    <property type="project" value="UniProtKB-UniRule"/>
</dbReference>
<dbReference type="PANTHER" id="PTHR21500:SF0">
    <property type="entry name" value="TUBULIN-SPECIFIC CHAPERONE A"/>
    <property type="match status" value="1"/>
</dbReference>
<evidence type="ECO:0000256" key="2">
    <source>
        <dbReference type="ARBA" id="ARBA00023186"/>
    </source>
</evidence>
<dbReference type="GO" id="GO:0048487">
    <property type="term" value="F:beta-tubulin binding"/>
    <property type="evidence" value="ECO:0007669"/>
    <property type="project" value="InterPro"/>
</dbReference>
<keyword evidence="3" id="KW-0206">Cytoskeleton</keyword>
<dbReference type="GO" id="GO:0007023">
    <property type="term" value="P:post-chaperonin tubulin folding pathway"/>
    <property type="evidence" value="ECO:0007669"/>
    <property type="project" value="UniProtKB-UniRule"/>
</dbReference>
<dbReference type="AlphaFoldDB" id="A0AAE0GKQ4"/>
<feature type="region of interest" description="Disordered" evidence="4">
    <location>
        <begin position="25"/>
        <end position="52"/>
    </location>
</feature>